<dbReference type="Pfam" id="PF01938">
    <property type="entry name" value="TRAM"/>
    <property type="match status" value="1"/>
</dbReference>
<comment type="function">
    <text evidence="7">Catalyzes the formation of 5-methyl-uridine at position 54 (m5U54) in all tRNA. May also have a role in tRNA stabilization or maturation.</text>
</comment>
<dbReference type="PROSITE" id="PS50926">
    <property type="entry name" value="TRAM"/>
    <property type="match status" value="1"/>
</dbReference>
<dbReference type="CDD" id="cd02440">
    <property type="entry name" value="AdoMet_MTases"/>
    <property type="match status" value="1"/>
</dbReference>
<dbReference type="FunFam" id="2.40.50.140:FF:000201">
    <property type="entry name" value="TRM2p tRNA methyltransferase"/>
    <property type="match status" value="1"/>
</dbReference>
<evidence type="ECO:0000256" key="10">
    <source>
        <dbReference type="PROSITE-ProRule" id="PRU10015"/>
    </source>
</evidence>
<dbReference type="InterPro" id="IPR010280">
    <property type="entry name" value="U5_MeTrfase_fam"/>
</dbReference>
<dbReference type="PROSITE" id="PS01230">
    <property type="entry name" value="TRMA_1"/>
    <property type="match status" value="1"/>
</dbReference>
<evidence type="ECO:0000256" key="11">
    <source>
        <dbReference type="SAM" id="MobiDB-lite"/>
    </source>
</evidence>
<sequence length="602" mass="68309">MRCFWIVQKSIFKARFFACRNFVKKHNYKLISTMTGSTEMVPPTMKHTVDNKRLSSPLTDSGNRQTKKPKLRKYKAKKVETTSPMGVLEFEVNDLLKSQNLSREQVLNDVTSILNDKSSTDGPIVLQYHREVKNVKVLEITSNGNGLALIDNPVETEKKQVVIIPFGLPGDVVNIKVFKTHPYYVESDLLDVVEKSPMRRDDLIRDKYFGKSSGSQLEFLTYDDQLELKRKTIMNAYKFFAPRLVAEKLLPPFDTTVASPLQFGYRTKITPHFDMPKRKQKELTVRPPLGFGQKGRPQWRKDTLDIGGHGSILDIDECVLATEVLNKGLTNERRKFEQEFKNYKKGATILLRENTTILDPSKPTLEQLTEEASRDENGDISYVEVEDKKNNVRLAKTCVTNPRQIVTEYVDGYTFNFSAGEFFQNNNSILPIVTKYVRDNLQAPAKGDDNKTKFLVDAYCGSGLFSICSSKGVDKVIGVEISADSVSFAEKNAKANGVENCRFIVGKAEKLFESIDTPSENTSVILDPPRKGCDELFLKQLAAYNPAKIIYISCNVHSQARDVEYFLKETENGSAYQIESIRGFDFFPQTHHVESVCIMKRI</sequence>
<evidence type="ECO:0000256" key="3">
    <source>
        <dbReference type="ARBA" id="ARBA00022691"/>
    </source>
</evidence>
<feature type="binding site" evidence="9">
    <location>
        <position position="480"/>
    </location>
    <ligand>
        <name>S-adenosyl-L-methionine</name>
        <dbReference type="ChEBI" id="CHEBI:59789"/>
    </ligand>
</feature>
<feature type="domain" description="TRAM" evidence="12">
    <location>
        <begin position="126"/>
        <end position="191"/>
    </location>
</feature>
<feature type="binding site" evidence="9">
    <location>
        <position position="527"/>
    </location>
    <ligand>
        <name>S-adenosyl-L-methionine</name>
        <dbReference type="ChEBI" id="CHEBI:59789"/>
    </ligand>
</feature>
<dbReference type="GO" id="GO:0008033">
    <property type="term" value="P:tRNA processing"/>
    <property type="evidence" value="ECO:0007669"/>
    <property type="project" value="UniProtKB-KW"/>
</dbReference>
<protein>
    <recommendedName>
        <fullName evidence="8">tRNA (uracil(54)-C(5))-methyltransferase</fullName>
        <ecNumber evidence="5">2.1.1.35</ecNumber>
    </recommendedName>
</protein>
<evidence type="ECO:0000313" key="13">
    <source>
        <dbReference type="EMBL" id="EDN59959.1"/>
    </source>
</evidence>
<dbReference type="InterPro" id="IPR025795">
    <property type="entry name" value="tRNA_(uracil-5-)_MeTrfase"/>
</dbReference>
<dbReference type="PANTHER" id="PTHR11061">
    <property type="entry name" value="RNA M5U METHYLTRANSFERASE"/>
    <property type="match status" value="1"/>
</dbReference>
<feature type="binding site" evidence="9">
    <location>
        <position position="424"/>
    </location>
    <ligand>
        <name>S-adenosyl-L-methionine</name>
        <dbReference type="ChEBI" id="CHEBI:59789"/>
    </ligand>
</feature>
<evidence type="ECO:0000256" key="2">
    <source>
        <dbReference type="ARBA" id="ARBA00022679"/>
    </source>
</evidence>
<dbReference type="SUPFAM" id="SSF50249">
    <property type="entry name" value="Nucleic acid-binding proteins"/>
    <property type="match status" value="1"/>
</dbReference>
<evidence type="ECO:0000256" key="7">
    <source>
        <dbReference type="ARBA" id="ARBA00054700"/>
    </source>
</evidence>
<dbReference type="GO" id="GO:0009451">
    <property type="term" value="P:RNA modification"/>
    <property type="evidence" value="ECO:0007669"/>
    <property type="project" value="UniProtKB-ARBA"/>
</dbReference>
<dbReference type="Gene3D" id="2.40.50.1070">
    <property type="match status" value="1"/>
</dbReference>
<accession>A7A016</accession>
<dbReference type="PANTHER" id="PTHR11061:SF30">
    <property type="entry name" value="TRNA (URACIL(54)-C(5))-METHYLTRANSFERASE"/>
    <property type="match status" value="1"/>
</dbReference>
<dbReference type="GO" id="GO:0032259">
    <property type="term" value="P:methylation"/>
    <property type="evidence" value="ECO:0007669"/>
    <property type="project" value="UniProtKB-KW"/>
</dbReference>
<comment type="caution">
    <text evidence="13">The sequence shown here is derived from an EMBL/GenBank/DDBJ whole genome shotgun (WGS) entry which is preliminary data.</text>
</comment>
<dbReference type="Proteomes" id="UP000007060">
    <property type="component" value="Unassembled WGS sequence"/>
</dbReference>
<dbReference type="OrthoDB" id="10250660at2759"/>
<evidence type="ECO:0000256" key="8">
    <source>
        <dbReference type="ARBA" id="ARBA00070108"/>
    </source>
</evidence>
<name>A7A016_YEAS7</name>
<dbReference type="Gene3D" id="2.40.50.140">
    <property type="entry name" value="Nucleic acid-binding proteins"/>
    <property type="match status" value="1"/>
</dbReference>
<feature type="active site" evidence="10">
    <location>
        <position position="554"/>
    </location>
</feature>
<dbReference type="PROSITE" id="PS51687">
    <property type="entry name" value="SAM_MT_RNA_M5U"/>
    <property type="match status" value="1"/>
</dbReference>
<evidence type="ECO:0000256" key="6">
    <source>
        <dbReference type="ARBA" id="ARBA00052788"/>
    </source>
</evidence>
<keyword evidence="4" id="KW-0819">tRNA processing</keyword>
<feature type="compositionally biased region" description="Polar residues" evidence="11">
    <location>
        <begin position="54"/>
        <end position="64"/>
    </location>
</feature>
<feature type="active site" description="Nucleophile" evidence="9">
    <location>
        <position position="554"/>
    </location>
</feature>
<evidence type="ECO:0000256" key="1">
    <source>
        <dbReference type="ARBA" id="ARBA00022603"/>
    </source>
</evidence>
<keyword evidence="1 9" id="KW-0489">Methyltransferase</keyword>
<dbReference type="Pfam" id="PF05958">
    <property type="entry name" value="tRNA_U5-meth_tr"/>
    <property type="match status" value="1"/>
</dbReference>
<dbReference type="HOGENOM" id="CLU_014689_3_1_1"/>
<dbReference type="PROSITE" id="PS01231">
    <property type="entry name" value="TRMA_2"/>
    <property type="match status" value="1"/>
</dbReference>
<dbReference type="FunFam" id="3.40.50.150:FF:000174">
    <property type="entry name" value="TRM2p tRNA methyltransferase"/>
    <property type="match status" value="1"/>
</dbReference>
<keyword evidence="3 9" id="KW-0949">S-adenosyl-L-methionine</keyword>
<dbReference type="EC" id="2.1.1.35" evidence="5"/>
<feature type="binding site" evidence="9">
    <location>
        <position position="459"/>
    </location>
    <ligand>
        <name>S-adenosyl-L-methionine</name>
        <dbReference type="ChEBI" id="CHEBI:59789"/>
    </ligand>
</feature>
<keyword evidence="2 9" id="KW-0808">Transferase</keyword>
<dbReference type="GO" id="GO:0030697">
    <property type="term" value="F:tRNA (uracil(54)-C5)-methyltransferase activity, S-adenosyl methionine-dependent"/>
    <property type="evidence" value="ECO:0007669"/>
    <property type="project" value="UniProtKB-EC"/>
</dbReference>
<dbReference type="InterPro" id="IPR030390">
    <property type="entry name" value="MeTrfase_TrmA_AS"/>
</dbReference>
<dbReference type="PROSITE" id="PS51622">
    <property type="entry name" value="SAM_MT_RNA_M5U_2"/>
    <property type="match status" value="1"/>
</dbReference>
<dbReference type="AlphaFoldDB" id="A7A016"/>
<evidence type="ECO:0000259" key="12">
    <source>
        <dbReference type="PROSITE" id="PS50926"/>
    </source>
</evidence>
<dbReference type="InterPro" id="IPR029063">
    <property type="entry name" value="SAM-dependent_MTases_sf"/>
</dbReference>
<dbReference type="EMBL" id="AAFW02000152">
    <property type="protein sequence ID" value="EDN59959.1"/>
    <property type="molecule type" value="Genomic_DNA"/>
</dbReference>
<evidence type="ECO:0000256" key="4">
    <source>
        <dbReference type="ARBA" id="ARBA00022694"/>
    </source>
</evidence>
<evidence type="ECO:0000256" key="9">
    <source>
        <dbReference type="PROSITE-ProRule" id="PRU01024"/>
    </source>
</evidence>
<comment type="catalytic activity">
    <reaction evidence="6">
        <text>uridine(54) in tRNA + S-adenosyl-L-methionine = 5-methyluridine(54) in tRNA + S-adenosyl-L-homocysteine + H(+)</text>
        <dbReference type="Rhea" id="RHEA:42712"/>
        <dbReference type="Rhea" id="RHEA-COMP:10167"/>
        <dbReference type="Rhea" id="RHEA-COMP:10193"/>
        <dbReference type="ChEBI" id="CHEBI:15378"/>
        <dbReference type="ChEBI" id="CHEBI:57856"/>
        <dbReference type="ChEBI" id="CHEBI:59789"/>
        <dbReference type="ChEBI" id="CHEBI:65315"/>
        <dbReference type="ChEBI" id="CHEBI:74447"/>
        <dbReference type="EC" id="2.1.1.35"/>
    </reaction>
</comment>
<comment type="similarity">
    <text evidence="9">Belongs to the class I-like SAM-binding methyltransferase superfamily. RNA M5U methyltransferase family.</text>
</comment>
<evidence type="ECO:0000256" key="5">
    <source>
        <dbReference type="ARBA" id="ARBA00033763"/>
    </source>
</evidence>
<dbReference type="InterPro" id="IPR012340">
    <property type="entry name" value="NA-bd_OB-fold"/>
</dbReference>
<proteinExistence type="inferred from homology"/>
<organism evidence="13 14">
    <name type="scientific">Saccharomyces cerevisiae (strain YJM789)</name>
    <name type="common">Baker's yeast</name>
    <dbReference type="NCBI Taxonomy" id="307796"/>
    <lineage>
        <taxon>Eukaryota</taxon>
        <taxon>Fungi</taxon>
        <taxon>Dikarya</taxon>
        <taxon>Ascomycota</taxon>
        <taxon>Saccharomycotina</taxon>
        <taxon>Saccharomycetes</taxon>
        <taxon>Saccharomycetales</taxon>
        <taxon>Saccharomycetaceae</taxon>
        <taxon>Saccharomyces</taxon>
    </lineage>
</organism>
<dbReference type="InterPro" id="IPR030391">
    <property type="entry name" value="MeTrfase_TrmA_CS"/>
</dbReference>
<evidence type="ECO:0000313" key="14">
    <source>
        <dbReference type="Proteomes" id="UP000007060"/>
    </source>
</evidence>
<feature type="compositionally biased region" description="Basic residues" evidence="11">
    <location>
        <begin position="65"/>
        <end position="74"/>
    </location>
</feature>
<reference evidence="13 14" key="1">
    <citation type="journal article" date="2007" name="Proc. Natl. Acad. Sci. U.S.A.">
        <title>Genome sequencing and comparative analysis of Saccharomyces cerevisiae strain YJM789.</title>
        <authorList>
            <person name="Wei W."/>
            <person name="McCusker J.H."/>
            <person name="Hyman R.W."/>
            <person name="Jones T."/>
            <person name="Ning Y."/>
            <person name="Cao Z."/>
            <person name="Gu Z."/>
            <person name="Bruno D."/>
            <person name="Miranda M."/>
            <person name="Nguyen M."/>
            <person name="Wilhelmy J."/>
            <person name="Komp C."/>
            <person name="Tamse R."/>
            <person name="Wang X."/>
            <person name="Jia P."/>
            <person name="Luedi P."/>
            <person name="Oefner P.J."/>
            <person name="David L."/>
            <person name="Dietrich F.S."/>
            <person name="Li Y."/>
            <person name="Davis R.W."/>
            <person name="Steinmetz L.M."/>
        </authorList>
    </citation>
    <scope>NUCLEOTIDE SEQUENCE [LARGE SCALE GENOMIC DNA]</scope>
    <source>
        <strain evidence="13 14">YJM789</strain>
    </source>
</reference>
<dbReference type="InterPro" id="IPR002792">
    <property type="entry name" value="TRAM_dom"/>
</dbReference>
<dbReference type="SUPFAM" id="SSF53335">
    <property type="entry name" value="S-adenosyl-L-methionine-dependent methyltransferases"/>
    <property type="match status" value="1"/>
</dbReference>
<dbReference type="Gene3D" id="3.40.50.150">
    <property type="entry name" value="Vaccinia Virus protein VP39"/>
    <property type="match status" value="1"/>
</dbReference>
<gene>
    <name evidence="13" type="primary">TRM2</name>
    <name evidence="13" type="ORF">SCY_3426</name>
</gene>
<feature type="region of interest" description="Disordered" evidence="11">
    <location>
        <begin position="41"/>
        <end position="74"/>
    </location>
</feature>